<dbReference type="GO" id="GO:0016616">
    <property type="term" value="F:oxidoreductase activity, acting on the CH-OH group of donors, NAD or NADP as acceptor"/>
    <property type="evidence" value="ECO:0007669"/>
    <property type="project" value="UniProtKB-ARBA"/>
</dbReference>
<protein>
    <submittedName>
        <fullName evidence="3">Putative Short chain dehydrogenase</fullName>
    </submittedName>
</protein>
<dbReference type="PANTHER" id="PTHR42901">
    <property type="entry name" value="ALCOHOL DEHYDROGENASE"/>
    <property type="match status" value="1"/>
</dbReference>
<dbReference type="InterPro" id="IPR020904">
    <property type="entry name" value="Sc_DH/Rdtase_CS"/>
</dbReference>
<dbReference type="Pfam" id="PF00106">
    <property type="entry name" value="adh_short"/>
    <property type="match status" value="1"/>
</dbReference>
<reference evidence="3" key="1">
    <citation type="submission" date="2009-10" db="EMBL/GenBank/DDBJ databases">
        <title>Diversity of trophic interactions inside an arsenic-rich microbial ecosystem.</title>
        <authorList>
            <person name="Bertin P.N."/>
            <person name="Heinrich-Salmeron A."/>
            <person name="Pelletier E."/>
            <person name="Goulhen-Chollet F."/>
            <person name="Arsene-Ploetze F."/>
            <person name="Gallien S."/>
            <person name="Calteau A."/>
            <person name="Vallenet D."/>
            <person name="Casiot C."/>
            <person name="Chane-Woon-Ming B."/>
            <person name="Giloteaux L."/>
            <person name="Barakat M."/>
            <person name="Bonnefoy V."/>
            <person name="Bruneel O."/>
            <person name="Chandler M."/>
            <person name="Cleiss J."/>
            <person name="Duran R."/>
            <person name="Elbaz-Poulichet F."/>
            <person name="Fonknechten N."/>
            <person name="Lauga B."/>
            <person name="Mornico D."/>
            <person name="Ortet P."/>
            <person name="Schaeffer C."/>
            <person name="Siguier P."/>
            <person name="Alexander Thil Smith A."/>
            <person name="Van Dorsselaer A."/>
            <person name="Weissenbach J."/>
            <person name="Medigue C."/>
            <person name="Le Paslier D."/>
        </authorList>
    </citation>
    <scope>NUCLEOTIDE SEQUENCE</scope>
</reference>
<dbReference type="FunFam" id="3.40.50.720:FF:000047">
    <property type="entry name" value="NADP-dependent L-serine/L-allo-threonine dehydrogenase"/>
    <property type="match status" value="1"/>
</dbReference>
<comment type="similarity">
    <text evidence="1">Belongs to the short-chain dehydrogenases/reductases (SDR) family.</text>
</comment>
<proteinExistence type="inferred from homology"/>
<dbReference type="InterPro" id="IPR036291">
    <property type="entry name" value="NAD(P)-bd_dom_sf"/>
</dbReference>
<dbReference type="EMBL" id="CABM01000024">
    <property type="protein sequence ID" value="CBH96379.1"/>
    <property type="molecule type" value="Genomic_DNA"/>
</dbReference>
<sequence length="248" mass="26057">MTTTKIAIVTGSSSGIGEATARALAAAGYTVYLGARRLDRLRAIAADIQGHALPLDVTDKASVQAFAAALPSQVHVLVNNAGGAIGLGPVAEFDEDQWLAMFQSNVLGLARMTRALHGRLQASGDGHVINIGSVAGFETYVGGAGYTAAKHAVRAISDTLRLEWLGQPMRVTEVDPGLVETDFSLVRFDGDAARAAKVYADTRPLSAGDVADAVVWAATRPAHVNIDQIVIRPTDQARADKVFRRTGV</sequence>
<dbReference type="PRINTS" id="PR00081">
    <property type="entry name" value="GDHRDH"/>
</dbReference>
<evidence type="ECO:0000256" key="2">
    <source>
        <dbReference type="ARBA" id="ARBA00023002"/>
    </source>
</evidence>
<dbReference type="PRINTS" id="PR00080">
    <property type="entry name" value="SDRFAMILY"/>
</dbReference>
<organism evidence="3">
    <name type="scientific">mine drainage metagenome</name>
    <dbReference type="NCBI Taxonomy" id="410659"/>
    <lineage>
        <taxon>unclassified sequences</taxon>
        <taxon>metagenomes</taxon>
        <taxon>ecological metagenomes</taxon>
    </lineage>
</organism>
<evidence type="ECO:0000256" key="1">
    <source>
        <dbReference type="ARBA" id="ARBA00006484"/>
    </source>
</evidence>
<dbReference type="PANTHER" id="PTHR42901:SF1">
    <property type="entry name" value="ALCOHOL DEHYDROGENASE"/>
    <property type="match status" value="1"/>
</dbReference>
<dbReference type="SUPFAM" id="SSF51735">
    <property type="entry name" value="NAD(P)-binding Rossmann-fold domains"/>
    <property type="match status" value="1"/>
</dbReference>
<dbReference type="Gene3D" id="3.40.50.720">
    <property type="entry name" value="NAD(P)-binding Rossmann-like Domain"/>
    <property type="match status" value="1"/>
</dbReference>
<evidence type="ECO:0000313" key="3">
    <source>
        <dbReference type="EMBL" id="CBH96379.1"/>
    </source>
</evidence>
<dbReference type="AlphaFoldDB" id="E6PN77"/>
<dbReference type="InterPro" id="IPR002347">
    <property type="entry name" value="SDR_fam"/>
</dbReference>
<accession>E6PN77</accession>
<dbReference type="PROSITE" id="PS00061">
    <property type="entry name" value="ADH_SHORT"/>
    <property type="match status" value="1"/>
</dbReference>
<keyword evidence="2" id="KW-0560">Oxidoreductase</keyword>
<name>E6PN77_9ZZZZ</name>
<gene>
    <name evidence="3" type="ORF">CARN2_2320</name>
</gene>
<comment type="caution">
    <text evidence="3">The sequence shown here is derived from an EMBL/GenBank/DDBJ whole genome shotgun (WGS) entry which is preliminary data.</text>
</comment>